<evidence type="ECO:0000313" key="1">
    <source>
        <dbReference type="EMBL" id="KAF9591967.1"/>
    </source>
</evidence>
<dbReference type="AlphaFoldDB" id="A0A835LGU2"/>
<organism evidence="1 2">
    <name type="scientific">Coptis chinensis</name>
    <dbReference type="NCBI Taxonomy" id="261450"/>
    <lineage>
        <taxon>Eukaryota</taxon>
        <taxon>Viridiplantae</taxon>
        <taxon>Streptophyta</taxon>
        <taxon>Embryophyta</taxon>
        <taxon>Tracheophyta</taxon>
        <taxon>Spermatophyta</taxon>
        <taxon>Magnoliopsida</taxon>
        <taxon>Ranunculales</taxon>
        <taxon>Ranunculaceae</taxon>
        <taxon>Coptidoideae</taxon>
        <taxon>Coptis</taxon>
    </lineage>
</organism>
<proteinExistence type="predicted"/>
<gene>
    <name evidence="1" type="ORF">IFM89_010414</name>
</gene>
<dbReference type="OrthoDB" id="1747694at2759"/>
<evidence type="ECO:0000313" key="2">
    <source>
        <dbReference type="Proteomes" id="UP000631114"/>
    </source>
</evidence>
<keyword evidence="2" id="KW-1185">Reference proteome</keyword>
<reference evidence="1 2" key="1">
    <citation type="submission" date="2020-10" db="EMBL/GenBank/DDBJ databases">
        <title>The Coptis chinensis genome and diversification of protoberbering-type alkaloids.</title>
        <authorList>
            <person name="Wang B."/>
            <person name="Shu S."/>
            <person name="Song C."/>
            <person name="Liu Y."/>
        </authorList>
    </citation>
    <scope>NUCLEOTIDE SEQUENCE [LARGE SCALE GENOMIC DNA]</scope>
    <source>
        <strain evidence="1">HL-2020</strain>
        <tissue evidence="1">Leaf</tissue>
    </source>
</reference>
<comment type="caution">
    <text evidence="1">The sequence shown here is derived from an EMBL/GenBank/DDBJ whole genome shotgun (WGS) entry which is preliminary data.</text>
</comment>
<accession>A0A835LGU2</accession>
<sequence>MDPEEVVHSEDEVVHSEDEVVHYEAETLISTEVERRGATVMYYFSGDWDGALARSLIPLTAFQKWTKVPPELLKLLWAGILHVQPNVDCVAISVLANTTSKPKLTLTRPKEPYLETSHRAWSVKVKSSAELEEELY</sequence>
<name>A0A835LGU2_9MAGN</name>
<dbReference type="Proteomes" id="UP000631114">
    <property type="component" value="Unassembled WGS sequence"/>
</dbReference>
<protein>
    <submittedName>
        <fullName evidence="1">Uncharacterized protein</fullName>
    </submittedName>
</protein>
<dbReference type="EMBL" id="JADFTS010000008">
    <property type="protein sequence ID" value="KAF9591967.1"/>
    <property type="molecule type" value="Genomic_DNA"/>
</dbReference>